<gene>
    <name evidence="2" type="ORF">J8273_8103</name>
</gene>
<proteinExistence type="predicted"/>
<keyword evidence="1" id="KW-0175">Coiled coil</keyword>
<sequence length="182" mass="20624">MGMEDSYCEYTSSEFQGRDINIDPNLTVATFFDFEGAKTRNAALEQENVALQRDKESLEAKLAEHIHAASEEIEYLRNERRKLQELLSAPCIQEELQTDSFAPEPPRDVDFSALPGDQLVPASELTQAIEARDTAQSKAERVLSMYNDQTDMVQELDSVAKARLAEIVDLRRQLGLRHPMYS</sequence>
<comment type="caution">
    <text evidence="2">The sequence shown here is derived from an EMBL/GenBank/DDBJ whole genome shotgun (WGS) entry which is preliminary data.</text>
</comment>
<dbReference type="EMBL" id="JAHDYR010000066">
    <property type="protein sequence ID" value="KAG9390066.1"/>
    <property type="molecule type" value="Genomic_DNA"/>
</dbReference>
<dbReference type="Proteomes" id="UP000717585">
    <property type="component" value="Unassembled WGS sequence"/>
</dbReference>
<evidence type="ECO:0000313" key="3">
    <source>
        <dbReference type="Proteomes" id="UP000717585"/>
    </source>
</evidence>
<evidence type="ECO:0000313" key="2">
    <source>
        <dbReference type="EMBL" id="KAG9390066.1"/>
    </source>
</evidence>
<reference evidence="2" key="1">
    <citation type="submission" date="2021-05" db="EMBL/GenBank/DDBJ databases">
        <title>A free-living protist that lacks canonical eukaryotic 1 DNA replication and segregation systems.</title>
        <authorList>
            <person name="Salas-Leiva D.E."/>
            <person name="Tromer E.C."/>
            <person name="Curtis B.A."/>
            <person name="Jerlstrom-Hultqvist J."/>
            <person name="Kolisko M."/>
            <person name="Yi Z."/>
            <person name="Salas-Leiva J.S."/>
            <person name="Gallot-Lavallee L."/>
            <person name="Kops G.J.P.L."/>
            <person name="Archibald J.M."/>
            <person name="Simpson A.G.B."/>
            <person name="Roger A.J."/>
        </authorList>
    </citation>
    <scope>NUCLEOTIDE SEQUENCE</scope>
    <source>
        <strain evidence="2">BICM</strain>
    </source>
</reference>
<organism evidence="2 3">
    <name type="scientific">Carpediemonas membranifera</name>
    <dbReference type="NCBI Taxonomy" id="201153"/>
    <lineage>
        <taxon>Eukaryota</taxon>
        <taxon>Metamonada</taxon>
        <taxon>Carpediemonas-like organisms</taxon>
        <taxon>Carpediemonas</taxon>
    </lineage>
</organism>
<accession>A0A8J6BU78</accession>
<dbReference type="AlphaFoldDB" id="A0A8J6BU78"/>
<name>A0A8J6BU78_9EUKA</name>
<keyword evidence="3" id="KW-1185">Reference proteome</keyword>
<feature type="coiled-coil region" evidence="1">
    <location>
        <begin position="34"/>
        <end position="86"/>
    </location>
</feature>
<evidence type="ECO:0000256" key="1">
    <source>
        <dbReference type="SAM" id="Coils"/>
    </source>
</evidence>
<protein>
    <submittedName>
        <fullName evidence="2">Uncharacterized protein</fullName>
    </submittedName>
</protein>